<proteinExistence type="predicted"/>
<reference evidence="1 2" key="1">
    <citation type="submission" date="2021-03" db="EMBL/GenBank/DDBJ databases">
        <title>Genomic Encyclopedia of Type Strains, Phase IV (KMG-IV): sequencing the most valuable type-strain genomes for metagenomic binning, comparative biology and taxonomic classification.</title>
        <authorList>
            <person name="Goeker M."/>
        </authorList>
    </citation>
    <scope>NUCLEOTIDE SEQUENCE [LARGE SCALE GENOMIC DNA]</scope>
    <source>
        <strain evidence="1 2">DSM 23491</strain>
    </source>
</reference>
<sequence length="152" mass="17168">MAVRTLQYGVVNLDYNSIVGLNYVGTTHQIDQDTGKVIRTGREDNDDMYFSEYNLSNNGGINYTKIGAHTAWNNPLVPGAPDIDYLATVEITNKSEVKTTLSLDKFPAYEGYISINGGKSVWGVHSWYLCQYTKLSTIMKLRRRELLLPPKR</sequence>
<comment type="caution">
    <text evidence="1">The sequence shown here is derived from an EMBL/GenBank/DDBJ whole genome shotgun (WGS) entry which is preliminary data.</text>
</comment>
<protein>
    <submittedName>
        <fullName evidence="1">Uncharacterized protein</fullName>
    </submittedName>
</protein>
<dbReference type="Proteomes" id="UP001519273">
    <property type="component" value="Unassembled WGS sequence"/>
</dbReference>
<evidence type="ECO:0000313" key="1">
    <source>
        <dbReference type="EMBL" id="MBP1937639.1"/>
    </source>
</evidence>
<name>A0ABS4H525_9BACL</name>
<accession>A0ABS4H525</accession>
<keyword evidence="2" id="KW-1185">Reference proteome</keyword>
<evidence type="ECO:0000313" key="2">
    <source>
        <dbReference type="Proteomes" id="UP001519273"/>
    </source>
</evidence>
<gene>
    <name evidence="1" type="ORF">J2Z20_002552</name>
</gene>
<dbReference type="EMBL" id="JAGGKP010000006">
    <property type="protein sequence ID" value="MBP1937639.1"/>
    <property type="molecule type" value="Genomic_DNA"/>
</dbReference>
<organism evidence="1 2">
    <name type="scientific">Paenibacillus sediminis</name>
    <dbReference type="NCBI Taxonomy" id="664909"/>
    <lineage>
        <taxon>Bacteria</taxon>
        <taxon>Bacillati</taxon>
        <taxon>Bacillota</taxon>
        <taxon>Bacilli</taxon>
        <taxon>Bacillales</taxon>
        <taxon>Paenibacillaceae</taxon>
        <taxon>Paenibacillus</taxon>
    </lineage>
</organism>